<comment type="catalytic activity">
    <reaction evidence="5">
        <text>N-terminal L-alanyl-[ribosomal protein bS18] + acetyl-CoA = N-terminal N(alpha)-acetyl-L-alanyl-[ribosomal protein bS18] + CoA + H(+)</text>
        <dbReference type="Rhea" id="RHEA:43756"/>
        <dbReference type="Rhea" id="RHEA-COMP:10676"/>
        <dbReference type="Rhea" id="RHEA-COMP:10677"/>
        <dbReference type="ChEBI" id="CHEBI:15378"/>
        <dbReference type="ChEBI" id="CHEBI:57287"/>
        <dbReference type="ChEBI" id="CHEBI:57288"/>
        <dbReference type="ChEBI" id="CHEBI:64718"/>
        <dbReference type="ChEBI" id="CHEBI:83683"/>
        <dbReference type="EC" id="2.3.1.266"/>
    </reaction>
</comment>
<dbReference type="HAMAP" id="MF_02210">
    <property type="entry name" value="RimI"/>
    <property type="match status" value="1"/>
</dbReference>
<evidence type="ECO:0000259" key="6">
    <source>
        <dbReference type="PROSITE" id="PS51186"/>
    </source>
</evidence>
<dbReference type="SUPFAM" id="SSF55729">
    <property type="entry name" value="Acyl-CoA N-acyltransferases (Nat)"/>
    <property type="match status" value="1"/>
</dbReference>
<dbReference type="EC" id="2.3.1.266" evidence="5"/>
<feature type="active site" description="Proton donor" evidence="5">
    <location>
        <position position="117"/>
    </location>
</feature>
<keyword evidence="3 5" id="KW-0808">Transferase</keyword>
<evidence type="ECO:0000313" key="8">
    <source>
        <dbReference type="Proteomes" id="UP000218172"/>
    </source>
</evidence>
<name>A0A2A4MWL1_9GAMM</name>
<dbReference type="EMBL" id="NVQR01000002">
    <property type="protein sequence ID" value="PCH64114.1"/>
    <property type="molecule type" value="Genomic_DNA"/>
</dbReference>
<dbReference type="InterPro" id="IPR050680">
    <property type="entry name" value="YpeA/RimI_acetyltransf"/>
</dbReference>
<dbReference type="Proteomes" id="UP000218172">
    <property type="component" value="Unassembled WGS sequence"/>
</dbReference>
<evidence type="ECO:0000256" key="2">
    <source>
        <dbReference type="ARBA" id="ARBA00022490"/>
    </source>
</evidence>
<gene>
    <name evidence="5 7" type="primary">rimI</name>
    <name evidence="7" type="ORF">COC19_00135</name>
</gene>
<dbReference type="GO" id="GO:0008999">
    <property type="term" value="F:protein-N-terminal-alanine acetyltransferase activity"/>
    <property type="evidence" value="ECO:0007669"/>
    <property type="project" value="UniProtKB-UniRule"/>
</dbReference>
<dbReference type="NCBIfam" id="TIGR01575">
    <property type="entry name" value="rimI"/>
    <property type="match status" value="1"/>
</dbReference>
<dbReference type="InterPro" id="IPR000182">
    <property type="entry name" value="GNAT_dom"/>
</dbReference>
<dbReference type="GO" id="GO:0005737">
    <property type="term" value="C:cytoplasm"/>
    <property type="evidence" value="ECO:0007669"/>
    <property type="project" value="UniProtKB-SubCell"/>
</dbReference>
<dbReference type="PANTHER" id="PTHR43420">
    <property type="entry name" value="ACETYLTRANSFERASE"/>
    <property type="match status" value="1"/>
</dbReference>
<dbReference type="InterPro" id="IPR006464">
    <property type="entry name" value="AcTrfase_RimI/Ard1"/>
</dbReference>
<dbReference type="InterPro" id="IPR016181">
    <property type="entry name" value="Acyl_CoA_acyltransferase"/>
</dbReference>
<evidence type="ECO:0000256" key="4">
    <source>
        <dbReference type="ARBA" id="ARBA00023315"/>
    </source>
</evidence>
<feature type="active site" description="Proton acceptor" evidence="5">
    <location>
        <position position="105"/>
    </location>
</feature>
<feature type="binding site" evidence="5">
    <location>
        <position position="110"/>
    </location>
    <ligand>
        <name>acetyl-CoA</name>
        <dbReference type="ChEBI" id="CHEBI:57288"/>
    </ligand>
</feature>
<dbReference type="CDD" id="cd04301">
    <property type="entry name" value="NAT_SF"/>
    <property type="match status" value="1"/>
</dbReference>
<evidence type="ECO:0000313" key="7">
    <source>
        <dbReference type="EMBL" id="PCH64114.1"/>
    </source>
</evidence>
<keyword evidence="2 5" id="KW-0963">Cytoplasm</keyword>
<feature type="domain" description="N-acetyltransferase" evidence="6">
    <location>
        <begin position="4"/>
        <end position="149"/>
    </location>
</feature>
<comment type="caution">
    <text evidence="5">Lacks conserved residue(s) required for the propagation of feature annotation.</text>
</comment>
<dbReference type="InterPro" id="IPR043690">
    <property type="entry name" value="RimI"/>
</dbReference>
<dbReference type="AlphaFoldDB" id="A0A2A4MWL1"/>
<evidence type="ECO:0000256" key="3">
    <source>
        <dbReference type="ARBA" id="ARBA00022679"/>
    </source>
</evidence>
<dbReference type="Gene3D" id="3.40.630.30">
    <property type="match status" value="1"/>
</dbReference>
<comment type="function">
    <text evidence="5">Acetylates the N-terminal alanine of ribosomal protein bS18.</text>
</comment>
<sequence>MTDFYFRTMRPSDLELVVENENIAYEHPWSKRVFIDCLRSGHECWVLANGSVIAAHGVLSVAVGESHLLTLCVNPQYQRLGLGRRLLEHLLTQASVNQASVCFLEVRLSNKAAISLYKRLGFLQIGERPNYYPSKQGREDALIFSVLLPSGEVEPSG</sequence>
<evidence type="ECO:0000256" key="5">
    <source>
        <dbReference type="HAMAP-Rule" id="MF_02210"/>
    </source>
</evidence>
<keyword evidence="4 5" id="KW-0012">Acyltransferase</keyword>
<comment type="subcellular location">
    <subcellularLocation>
        <location evidence="5">Cytoplasm</location>
    </subcellularLocation>
</comment>
<organism evidence="7 8">
    <name type="scientific">SAR86 cluster bacterium</name>
    <dbReference type="NCBI Taxonomy" id="2030880"/>
    <lineage>
        <taxon>Bacteria</taxon>
        <taxon>Pseudomonadati</taxon>
        <taxon>Pseudomonadota</taxon>
        <taxon>Gammaproteobacteria</taxon>
        <taxon>SAR86 cluster</taxon>
    </lineage>
</organism>
<comment type="caution">
    <text evidence="7">The sequence shown here is derived from an EMBL/GenBank/DDBJ whole genome shotgun (WGS) entry which is preliminary data.</text>
</comment>
<evidence type="ECO:0000256" key="1">
    <source>
        <dbReference type="ARBA" id="ARBA00005395"/>
    </source>
</evidence>
<comment type="similarity">
    <text evidence="1 5">Belongs to the acetyltransferase family. RimI subfamily.</text>
</comment>
<protein>
    <recommendedName>
        <fullName evidence="5">[Ribosomal protein bS18]-alanine N-acetyltransferase</fullName>
        <ecNumber evidence="5">2.3.1.266</ecNumber>
    </recommendedName>
</protein>
<dbReference type="Pfam" id="PF00583">
    <property type="entry name" value="Acetyltransf_1"/>
    <property type="match status" value="1"/>
</dbReference>
<proteinExistence type="inferred from homology"/>
<dbReference type="PROSITE" id="PS51186">
    <property type="entry name" value="GNAT"/>
    <property type="match status" value="1"/>
</dbReference>
<reference evidence="8" key="1">
    <citation type="submission" date="2017-08" db="EMBL/GenBank/DDBJ databases">
        <title>A dynamic microbial community with high functional redundancy inhabits the cold, oxic subseafloor aquifer.</title>
        <authorList>
            <person name="Tully B.J."/>
            <person name="Wheat C.G."/>
            <person name="Glazer B.T."/>
            <person name="Huber J.A."/>
        </authorList>
    </citation>
    <scope>NUCLEOTIDE SEQUENCE [LARGE SCALE GENOMIC DNA]</scope>
</reference>
<accession>A0A2A4MWL1</accession>